<dbReference type="InterPro" id="IPR052022">
    <property type="entry name" value="26kDa_periplasmic_antigen"/>
</dbReference>
<dbReference type="GO" id="GO:0006974">
    <property type="term" value="P:DNA damage response"/>
    <property type="evidence" value="ECO:0007669"/>
    <property type="project" value="TreeGrafter"/>
</dbReference>
<dbReference type="AlphaFoldDB" id="A0A9E8FID9"/>
<sequence>MLLPRSASPFYALFLFILLLSPAAWADRYISVSGQGEVEEWPDYLRLQLEISAVERSASDAKKTVDAAMQELLALTKHMNIAADDIDASRISNQPVYDWDNNRRVLRGEQVSRPVTITLRDLNQYTDLVHHLLQNPLLQLQHSQPGFNDPQQLYLRAAALALENARQKAEHMASALGNRLGKTERIEEQGGMPAPAAEMRLLSMAKADAAPAPMLVQKQRIRATVQVRFELK</sequence>
<gene>
    <name evidence="1" type="ORF">GJQ55_01645</name>
</gene>
<dbReference type="Gene3D" id="3.30.70.2970">
    <property type="entry name" value="Protein of unknown function (DUF541), domain 2"/>
    <property type="match status" value="1"/>
</dbReference>
<dbReference type="KEGG" id="vcw:GJQ55_01645"/>
<dbReference type="RefSeq" id="WP_228345775.1">
    <property type="nucleotide sequence ID" value="NZ_CP045550.1"/>
</dbReference>
<evidence type="ECO:0000313" key="2">
    <source>
        <dbReference type="Proteomes" id="UP000596074"/>
    </source>
</evidence>
<dbReference type="Pfam" id="PF04402">
    <property type="entry name" value="SIMPL"/>
    <property type="match status" value="1"/>
</dbReference>
<proteinExistence type="predicted"/>
<evidence type="ECO:0000313" key="1">
    <source>
        <dbReference type="EMBL" id="QQD23254.1"/>
    </source>
</evidence>
<dbReference type="EMBL" id="CP046056">
    <property type="protein sequence ID" value="QQD23254.1"/>
    <property type="molecule type" value="Genomic_DNA"/>
</dbReference>
<reference evidence="1 2" key="1">
    <citation type="submission" date="2019-11" db="EMBL/GenBank/DDBJ databases">
        <title>Venatorbacter sp. nov. a predator of Campylobacter and other Gram-negative bacteria.</title>
        <authorList>
            <person name="Saeedi A."/>
            <person name="Cummings N.J."/>
            <person name="Connerton I.F."/>
            <person name="Connerton P.L."/>
        </authorList>
    </citation>
    <scope>NUCLEOTIDE SEQUENCE [LARGE SCALE GENOMIC DNA]</scope>
    <source>
        <strain evidence="1">XL5</strain>
    </source>
</reference>
<dbReference type="InterPro" id="IPR007497">
    <property type="entry name" value="SIMPL/DUF541"/>
</dbReference>
<name>A0A9E8FID9_9GAMM</name>
<dbReference type="PANTHER" id="PTHR34387:SF1">
    <property type="entry name" value="PERIPLASMIC IMMUNOGENIC PROTEIN"/>
    <property type="match status" value="1"/>
</dbReference>
<dbReference type="PANTHER" id="PTHR34387">
    <property type="entry name" value="SLR1258 PROTEIN"/>
    <property type="match status" value="1"/>
</dbReference>
<accession>A0A9E8FID9</accession>
<protein>
    <submittedName>
        <fullName evidence="1">DUF541 domain-containing protein</fullName>
    </submittedName>
</protein>
<organism evidence="1 2">
    <name type="scientific">Venatoribacter cucullus</name>
    <dbReference type="NCBI Taxonomy" id="2661630"/>
    <lineage>
        <taxon>Bacteria</taxon>
        <taxon>Pseudomonadati</taxon>
        <taxon>Pseudomonadota</taxon>
        <taxon>Gammaproteobacteria</taxon>
        <taxon>Oceanospirillales</taxon>
        <taxon>Oceanospirillaceae</taxon>
        <taxon>Venatoribacter</taxon>
    </lineage>
</organism>
<keyword evidence="2" id="KW-1185">Reference proteome</keyword>
<dbReference type="Gene3D" id="3.30.110.170">
    <property type="entry name" value="Protein of unknown function (DUF541), domain 1"/>
    <property type="match status" value="1"/>
</dbReference>
<dbReference type="Proteomes" id="UP000596074">
    <property type="component" value="Chromosome"/>
</dbReference>